<dbReference type="GeneID" id="101653893"/>
<evidence type="ECO:0000256" key="2">
    <source>
        <dbReference type="RuleBase" id="RU004440"/>
    </source>
</evidence>
<gene>
    <name evidence="4" type="primary">LOC101653893</name>
</gene>
<evidence type="ECO:0000313" key="3">
    <source>
        <dbReference type="Proteomes" id="UP000694863"/>
    </source>
</evidence>
<dbReference type="CDD" id="cd16897">
    <property type="entry name" value="LYZ_C"/>
    <property type="match status" value="1"/>
</dbReference>
<reference evidence="4" key="1">
    <citation type="submission" date="2025-08" db="UniProtKB">
        <authorList>
            <consortium name="RefSeq"/>
        </authorList>
    </citation>
    <scope>IDENTIFICATION</scope>
</reference>
<keyword evidence="1" id="KW-1015">Disulfide bond</keyword>
<organism evidence="3 4">
    <name type="scientific">Echinops telfairi</name>
    <name type="common">Lesser hedgehog tenrec</name>
    <dbReference type="NCBI Taxonomy" id="9371"/>
    <lineage>
        <taxon>Eukaryota</taxon>
        <taxon>Metazoa</taxon>
        <taxon>Chordata</taxon>
        <taxon>Craniata</taxon>
        <taxon>Vertebrata</taxon>
        <taxon>Euteleostomi</taxon>
        <taxon>Mammalia</taxon>
        <taxon>Eutheria</taxon>
        <taxon>Afrotheria</taxon>
        <taxon>Tenrecidae</taxon>
        <taxon>Tenrecinae</taxon>
        <taxon>Echinops</taxon>
    </lineage>
</organism>
<dbReference type="InterPro" id="IPR023346">
    <property type="entry name" value="Lysozyme-like_dom_sf"/>
</dbReference>
<dbReference type="InterPro" id="IPR000974">
    <property type="entry name" value="Glyco_hydro_22_lys"/>
</dbReference>
<comment type="similarity">
    <text evidence="2">Belongs to the glycosyl hydrolase 22 family.</text>
</comment>
<dbReference type="SUPFAM" id="SSF53955">
    <property type="entry name" value="Lysozyme-like"/>
    <property type="match status" value="1"/>
</dbReference>
<sequence length="158" mass="18324">MDVPYVPAYKPHFQRIFHAVIVVKLVYEAKIFSNCELARRLKARGLDGYHDYSLANWICLVKHESNFNTRALNRKNANGSSDYGIFQLNNQWWCKDNRYPSKNACDIAYSKFMDDNIDDDIHCAKRVVKDPNGMSAWVGWKNHCKGRNLSKYLAGCKL</sequence>
<name>A0ABM0IZK8_ECHTE</name>
<dbReference type="RefSeq" id="XP_004711545.3">
    <property type="nucleotide sequence ID" value="XM_004711488.3"/>
</dbReference>
<evidence type="ECO:0000256" key="1">
    <source>
        <dbReference type="ARBA" id="ARBA00023157"/>
    </source>
</evidence>
<accession>A0ABM0IZK8</accession>
<dbReference type="PRINTS" id="PR00135">
    <property type="entry name" value="LYZLACT"/>
</dbReference>
<dbReference type="InterPro" id="IPR001916">
    <property type="entry name" value="Glyco_hydro_22"/>
</dbReference>
<dbReference type="Pfam" id="PF00062">
    <property type="entry name" value="Lys"/>
    <property type="match status" value="1"/>
</dbReference>
<dbReference type="PANTHER" id="PTHR11407">
    <property type="entry name" value="LYSOZYME C"/>
    <property type="match status" value="1"/>
</dbReference>
<proteinExistence type="inferred from homology"/>
<dbReference type="SMART" id="SM00263">
    <property type="entry name" value="LYZ1"/>
    <property type="match status" value="1"/>
</dbReference>
<dbReference type="Gene3D" id="1.10.530.10">
    <property type="match status" value="1"/>
</dbReference>
<protein>
    <submittedName>
        <fullName evidence="4">Lysozyme C, milk isozyme-like</fullName>
    </submittedName>
</protein>
<dbReference type="Proteomes" id="UP000694863">
    <property type="component" value="Unplaced"/>
</dbReference>
<keyword evidence="3" id="KW-1185">Reference proteome</keyword>
<dbReference type="PRINTS" id="PR00137">
    <property type="entry name" value="LYSOZYME"/>
</dbReference>
<dbReference type="PANTHER" id="PTHR11407:SF69">
    <property type="entry name" value="LYSOZYME C, MILK ISOZYME"/>
    <property type="match status" value="1"/>
</dbReference>
<dbReference type="PROSITE" id="PS51348">
    <property type="entry name" value="GLYCOSYL_HYDROL_F22_2"/>
    <property type="match status" value="1"/>
</dbReference>
<evidence type="ECO:0000313" key="4">
    <source>
        <dbReference type="RefSeq" id="XP_004711545.3"/>
    </source>
</evidence>